<dbReference type="EMBL" id="JBHRSJ010000012">
    <property type="protein sequence ID" value="MFC2972066.1"/>
    <property type="molecule type" value="Genomic_DNA"/>
</dbReference>
<protein>
    <submittedName>
        <fullName evidence="2">Metallophosphoesterase</fullName>
    </submittedName>
</protein>
<dbReference type="RefSeq" id="WP_377813696.1">
    <property type="nucleotide sequence ID" value="NZ_JBHRSJ010000012.1"/>
</dbReference>
<comment type="caution">
    <text evidence="2">The sequence shown here is derived from an EMBL/GenBank/DDBJ whole genome shotgun (WGS) entry which is preliminary data.</text>
</comment>
<accession>A0ABV7AT05</accession>
<dbReference type="Proteomes" id="UP001595457">
    <property type="component" value="Unassembled WGS sequence"/>
</dbReference>
<proteinExistence type="predicted"/>
<dbReference type="Pfam" id="PF00149">
    <property type="entry name" value="Metallophos"/>
    <property type="match status" value="1"/>
</dbReference>
<keyword evidence="3" id="KW-1185">Reference proteome</keyword>
<name>A0ABV7AT05_9GAMM</name>
<dbReference type="InterPro" id="IPR029052">
    <property type="entry name" value="Metallo-depent_PP-like"/>
</dbReference>
<reference evidence="3" key="1">
    <citation type="journal article" date="2019" name="Int. J. Syst. Evol. Microbiol.">
        <title>The Global Catalogue of Microorganisms (GCM) 10K type strain sequencing project: providing services to taxonomists for standard genome sequencing and annotation.</title>
        <authorList>
            <consortium name="The Broad Institute Genomics Platform"/>
            <consortium name="The Broad Institute Genome Sequencing Center for Infectious Disease"/>
            <person name="Wu L."/>
            <person name="Ma J."/>
        </authorList>
    </citation>
    <scope>NUCLEOTIDE SEQUENCE [LARGE SCALE GENOMIC DNA]</scope>
    <source>
        <strain evidence="3">KCTC 62195</strain>
    </source>
</reference>
<dbReference type="InterPro" id="IPR004843">
    <property type="entry name" value="Calcineurin-like_PHP"/>
</dbReference>
<dbReference type="PANTHER" id="PTHR37844:SF2">
    <property type="entry name" value="SER_THR PROTEIN PHOSPHATASE SUPERFAMILY (AFU_ORTHOLOGUE AFUA_1G14840)"/>
    <property type="match status" value="1"/>
</dbReference>
<dbReference type="SUPFAM" id="SSF56300">
    <property type="entry name" value="Metallo-dependent phosphatases"/>
    <property type="match status" value="1"/>
</dbReference>
<dbReference type="PANTHER" id="PTHR37844">
    <property type="entry name" value="SER/THR PROTEIN PHOSPHATASE SUPERFAMILY (AFU_ORTHOLOGUE AFUA_1G14840)"/>
    <property type="match status" value="1"/>
</dbReference>
<gene>
    <name evidence="2" type="ORF">ACFOJE_07565</name>
</gene>
<organism evidence="2 3">
    <name type="scientific">Azotobacter bryophylli</name>
    <dbReference type="NCBI Taxonomy" id="1986537"/>
    <lineage>
        <taxon>Bacteria</taxon>
        <taxon>Pseudomonadati</taxon>
        <taxon>Pseudomonadota</taxon>
        <taxon>Gammaproteobacteria</taxon>
        <taxon>Pseudomonadales</taxon>
        <taxon>Pseudomonadaceae</taxon>
        <taxon>Azotobacter</taxon>
    </lineage>
</organism>
<feature type="domain" description="Calcineurin-like phosphoesterase" evidence="1">
    <location>
        <begin position="1"/>
        <end position="212"/>
    </location>
</feature>
<evidence type="ECO:0000259" key="1">
    <source>
        <dbReference type="Pfam" id="PF00149"/>
    </source>
</evidence>
<sequence>MRIHILSDLHNELRPFQPARVEADVVVLAGDIDVGVRALQWARQAFDGPVLYVPGNHEYYGGHLELTRRAIRAAADERVRVLDFDEAVLGGVRFLGVTGWSDYVATGDRAQAQRIARQRMLDFRQIHCGDEDRLAEPEDFADLAERARDWLRTSLARPFPGPTVVITHHAPSLHSVEGHPYAGSHLDASFANGWDDLLGPGVQLWIHGHTHYAVDYRLAGTRVVSNPRGYAHEDVAFDPQCVVTLEQGGAAREG</sequence>
<evidence type="ECO:0000313" key="3">
    <source>
        <dbReference type="Proteomes" id="UP001595457"/>
    </source>
</evidence>
<evidence type="ECO:0000313" key="2">
    <source>
        <dbReference type="EMBL" id="MFC2972066.1"/>
    </source>
</evidence>
<dbReference type="Gene3D" id="3.60.21.10">
    <property type="match status" value="1"/>
</dbReference>